<evidence type="ECO:0000313" key="3">
    <source>
        <dbReference type="Proteomes" id="UP000494245"/>
    </source>
</evidence>
<gene>
    <name evidence="2" type="ORF">NNJEOMEG_01928</name>
</gene>
<keyword evidence="3" id="KW-1185">Reference proteome</keyword>
<reference evidence="2 3" key="1">
    <citation type="submission" date="2020-04" db="EMBL/GenBank/DDBJ databases">
        <authorList>
            <consortium name="Desulfovibrio sp. FSS-1 genome sequencing consortium"/>
            <person name="Shimoshige H."/>
            <person name="Kobayashi H."/>
            <person name="Maekawa T."/>
        </authorList>
    </citation>
    <scope>NUCLEOTIDE SEQUENCE [LARGE SCALE GENOMIC DNA]</scope>
    <source>
        <strain evidence="2 3">SIID29052-01</strain>
    </source>
</reference>
<feature type="transmembrane region" description="Helical" evidence="1">
    <location>
        <begin position="7"/>
        <end position="29"/>
    </location>
</feature>
<dbReference type="AlphaFoldDB" id="A0A6V8LVG3"/>
<evidence type="ECO:0000256" key="1">
    <source>
        <dbReference type="SAM" id="Phobius"/>
    </source>
</evidence>
<keyword evidence="1" id="KW-0812">Transmembrane</keyword>
<name>A0A6V8LVG3_9BACT</name>
<sequence>MNIRQRLTVIAVDIAILAELAYGMHAASLDPDNFTSAFCKAFFSLLLPTLALGITAVRCLRDKSGDTQPTTQTQDAV</sequence>
<dbReference type="Proteomes" id="UP000494245">
    <property type="component" value="Unassembled WGS sequence"/>
</dbReference>
<feature type="transmembrane region" description="Helical" evidence="1">
    <location>
        <begin position="41"/>
        <end position="60"/>
    </location>
</feature>
<dbReference type="RefSeq" id="WP_235956917.1">
    <property type="nucleotide sequence ID" value="NZ_BLTE01000008.1"/>
</dbReference>
<keyword evidence="1" id="KW-0472">Membrane</keyword>
<reference evidence="2 3" key="2">
    <citation type="submission" date="2020-05" db="EMBL/GenBank/DDBJ databases">
        <title>Draft genome sequence of Desulfovibrio sp. strainFSS-1.</title>
        <authorList>
            <person name="Shimoshige H."/>
            <person name="Kobayashi H."/>
            <person name="Maekawa T."/>
        </authorList>
    </citation>
    <scope>NUCLEOTIDE SEQUENCE [LARGE SCALE GENOMIC DNA]</scope>
    <source>
        <strain evidence="2 3">SIID29052-01</strain>
    </source>
</reference>
<organism evidence="2 3">
    <name type="scientific">Fundidesulfovibrio magnetotacticus</name>
    <dbReference type="NCBI Taxonomy" id="2730080"/>
    <lineage>
        <taxon>Bacteria</taxon>
        <taxon>Pseudomonadati</taxon>
        <taxon>Thermodesulfobacteriota</taxon>
        <taxon>Desulfovibrionia</taxon>
        <taxon>Desulfovibrionales</taxon>
        <taxon>Desulfovibrionaceae</taxon>
        <taxon>Fundidesulfovibrio</taxon>
    </lineage>
</organism>
<protein>
    <submittedName>
        <fullName evidence="2">Uncharacterized protein</fullName>
    </submittedName>
</protein>
<comment type="caution">
    <text evidence="2">The sequence shown here is derived from an EMBL/GenBank/DDBJ whole genome shotgun (WGS) entry which is preliminary data.</text>
</comment>
<proteinExistence type="predicted"/>
<dbReference type="EMBL" id="BLTE01000008">
    <property type="protein sequence ID" value="GFK94089.1"/>
    <property type="molecule type" value="Genomic_DNA"/>
</dbReference>
<evidence type="ECO:0000313" key="2">
    <source>
        <dbReference type="EMBL" id="GFK94089.1"/>
    </source>
</evidence>
<accession>A0A6V8LVG3</accession>
<keyword evidence="1" id="KW-1133">Transmembrane helix</keyword>